<dbReference type="InterPro" id="IPR054352">
    <property type="entry name" value="ACT_Aspartokinase"/>
</dbReference>
<feature type="domain" description="ACT" evidence="11">
    <location>
        <begin position="385"/>
        <end position="460"/>
    </location>
</feature>
<evidence type="ECO:0000256" key="7">
    <source>
        <dbReference type="ARBA" id="ARBA00047872"/>
    </source>
</evidence>
<dbReference type="GO" id="GO:0005829">
    <property type="term" value="C:cytosol"/>
    <property type="evidence" value="ECO:0007669"/>
    <property type="project" value="TreeGrafter"/>
</dbReference>
<dbReference type="SUPFAM" id="SSF55021">
    <property type="entry name" value="ACT-like"/>
    <property type="match status" value="2"/>
</dbReference>
<dbReference type="GO" id="GO:0009090">
    <property type="term" value="P:homoserine biosynthetic process"/>
    <property type="evidence" value="ECO:0007669"/>
    <property type="project" value="TreeGrafter"/>
</dbReference>
<keyword evidence="3 9" id="KW-0808">Transferase</keyword>
<keyword evidence="13" id="KW-1185">Reference proteome</keyword>
<keyword evidence="5 9" id="KW-0418">Kinase</keyword>
<gene>
    <name evidence="12" type="ORF">K7J14_09425</name>
</gene>
<dbReference type="InterPro" id="IPR042199">
    <property type="entry name" value="AsparK_Bifunc_asparK/hSer_DH"/>
</dbReference>
<dbReference type="PROSITE" id="PS51671">
    <property type="entry name" value="ACT"/>
    <property type="match status" value="1"/>
</dbReference>
<keyword evidence="10" id="KW-0028">Amino-acid biosynthesis</keyword>
<dbReference type="CDD" id="cd04912">
    <property type="entry name" value="ACT_AKiii-LysC-EC-like_1"/>
    <property type="match status" value="1"/>
</dbReference>
<dbReference type="InterPro" id="IPR018042">
    <property type="entry name" value="Aspartate_kinase_CS"/>
</dbReference>
<reference evidence="12" key="1">
    <citation type="submission" date="2021-08" db="EMBL/GenBank/DDBJ databases">
        <title>Comparative analyses of Brucepasteria parasyntrophica and Teretinema zuelzerae.</title>
        <authorList>
            <person name="Song Y."/>
            <person name="Brune A."/>
        </authorList>
    </citation>
    <scope>NUCLEOTIDE SEQUENCE</scope>
    <source>
        <strain evidence="12">DSM 1903</strain>
    </source>
</reference>
<evidence type="ECO:0000256" key="3">
    <source>
        <dbReference type="ARBA" id="ARBA00022679"/>
    </source>
</evidence>
<dbReference type="EC" id="2.7.2.4" evidence="9"/>
<comment type="catalytic activity">
    <reaction evidence="7 9">
        <text>L-aspartate + ATP = 4-phospho-L-aspartate + ADP</text>
        <dbReference type="Rhea" id="RHEA:23776"/>
        <dbReference type="ChEBI" id="CHEBI:29991"/>
        <dbReference type="ChEBI" id="CHEBI:30616"/>
        <dbReference type="ChEBI" id="CHEBI:57535"/>
        <dbReference type="ChEBI" id="CHEBI:456216"/>
        <dbReference type="EC" id="2.7.2.4"/>
    </reaction>
</comment>
<dbReference type="SUPFAM" id="SSF53633">
    <property type="entry name" value="Carbamate kinase-like"/>
    <property type="match status" value="1"/>
</dbReference>
<comment type="pathway">
    <text evidence="10">Amino-acid biosynthesis; L-threonine biosynthesis; L-threonine from L-aspartate: step 1/5.</text>
</comment>
<dbReference type="PIRSF" id="PIRSF000726">
    <property type="entry name" value="Asp_kin"/>
    <property type="match status" value="1"/>
</dbReference>
<dbReference type="AlphaFoldDB" id="A0AAE3EJH4"/>
<dbReference type="InterPro" id="IPR001048">
    <property type="entry name" value="Asp/Glu/Uridylate_kinase"/>
</dbReference>
<feature type="binding site" evidence="8">
    <location>
        <position position="233"/>
    </location>
    <ligand>
        <name>ATP</name>
        <dbReference type="ChEBI" id="CHEBI:30616"/>
    </ligand>
</feature>
<evidence type="ECO:0000256" key="2">
    <source>
        <dbReference type="ARBA" id="ARBA00010122"/>
    </source>
</evidence>
<evidence type="ECO:0000259" key="11">
    <source>
        <dbReference type="PROSITE" id="PS51671"/>
    </source>
</evidence>
<comment type="pathway">
    <text evidence="1 10">Amino-acid biosynthesis; L-lysine biosynthesis via DAP pathway; (S)-tetrahydrodipicolinate from L-aspartate: step 1/4.</text>
</comment>
<dbReference type="InterPro" id="IPR036393">
    <property type="entry name" value="AceGlu_kinase-like_sf"/>
</dbReference>
<evidence type="ECO:0000256" key="8">
    <source>
        <dbReference type="PIRSR" id="PIRSR000726-1"/>
    </source>
</evidence>
<dbReference type="Gene3D" id="3.30.70.260">
    <property type="match status" value="2"/>
</dbReference>
<proteinExistence type="inferred from homology"/>
<sequence>MIVMKFGGSSVANAERIRHVAGIIRSFENRRPIVVLSAMGDTTDDLLAAADDALNGKVSVDAIEKLHKTTAAELGIPVSEIDFLLAELRTLLTGISMLREVTPRSRDYLVSFGERLSVRLMASYLNTLNVRAEFKDAWDIGFISDSQYTGADLLPETWENIRKNLTPYAEGKKGDGMPMPIVTGFIAKDAKGFITTLGRGGSDLTATLIGAALMAEEVQTWKDVDGILTTDPRIVKEARTVPVATYDEVAELAYFGAQVLHPRSMQPCLQTGTPVRVKNSYNIEAPGSIIVTSHETKPVPVRAITSKKNVTLIDIVSTRMLGQYGFLAKVFESFASHSISVDVVATSEVSVSLTVDSSKANFSGLRHDLEKYASIDIRKSKAIVTVICDVKRSSEILSATFDALNQEGINVQMISQGASKVNISFICDSDEADIVVKALHARYFGTPDKPGLWTPEGADQ</sequence>
<dbReference type="Gene3D" id="1.20.120.1320">
    <property type="entry name" value="Aspartokinase, catalytic domain"/>
    <property type="match status" value="1"/>
</dbReference>
<evidence type="ECO:0000256" key="4">
    <source>
        <dbReference type="ARBA" id="ARBA00022741"/>
    </source>
</evidence>
<feature type="binding site" evidence="8">
    <location>
        <position position="43"/>
    </location>
    <ligand>
        <name>substrate</name>
    </ligand>
</feature>
<dbReference type="EMBL" id="JAINWA010000003">
    <property type="protein sequence ID" value="MCD1654918.1"/>
    <property type="molecule type" value="Genomic_DNA"/>
</dbReference>
<evidence type="ECO:0000256" key="10">
    <source>
        <dbReference type="RuleBase" id="RU004249"/>
    </source>
</evidence>
<dbReference type="Gene3D" id="3.40.1160.10">
    <property type="entry name" value="Acetylglutamate kinase-like"/>
    <property type="match status" value="1"/>
</dbReference>
<dbReference type="InterPro" id="IPR045865">
    <property type="entry name" value="ACT-like_dom_sf"/>
</dbReference>
<comment type="caution">
    <text evidence="12">The sequence shown here is derived from an EMBL/GenBank/DDBJ whole genome shotgun (WGS) entry which is preliminary data.</text>
</comment>
<evidence type="ECO:0000313" key="12">
    <source>
        <dbReference type="EMBL" id="MCD1654918.1"/>
    </source>
</evidence>
<feature type="binding site" evidence="8">
    <location>
        <begin position="5"/>
        <end position="8"/>
    </location>
    <ligand>
        <name>ATP</name>
        <dbReference type="ChEBI" id="CHEBI:30616"/>
    </ligand>
</feature>
<dbReference type="RefSeq" id="WP_230755580.1">
    <property type="nucleotide sequence ID" value="NZ_JAINWA010000003.1"/>
</dbReference>
<evidence type="ECO:0000256" key="9">
    <source>
        <dbReference type="RuleBase" id="RU003448"/>
    </source>
</evidence>
<keyword evidence="6 8" id="KW-0067">ATP-binding</keyword>
<dbReference type="PROSITE" id="PS00324">
    <property type="entry name" value="ASPARTOKINASE"/>
    <property type="match status" value="1"/>
</dbReference>
<dbReference type="PANTHER" id="PTHR21499">
    <property type="entry name" value="ASPARTATE KINASE"/>
    <property type="match status" value="1"/>
</dbReference>
<evidence type="ECO:0000256" key="5">
    <source>
        <dbReference type="ARBA" id="ARBA00022777"/>
    </source>
</evidence>
<dbReference type="Pfam" id="PF22468">
    <property type="entry name" value="ACT_9"/>
    <property type="match status" value="2"/>
</dbReference>
<dbReference type="GO" id="GO:0005524">
    <property type="term" value="F:ATP binding"/>
    <property type="evidence" value="ECO:0007669"/>
    <property type="project" value="UniProtKB-KW"/>
</dbReference>
<feature type="binding site" evidence="8">
    <location>
        <position position="114"/>
    </location>
    <ligand>
        <name>substrate</name>
    </ligand>
</feature>
<name>A0AAE3EJH4_9SPIR</name>
<comment type="pathway">
    <text evidence="10">Amino-acid biosynthesis; L-methionine biosynthesis via de novo pathway; L-homoserine from L-aspartate: step 1/3.</text>
</comment>
<keyword evidence="4 8" id="KW-0547">Nucleotide-binding</keyword>
<dbReference type="InterPro" id="IPR002912">
    <property type="entry name" value="ACT_dom"/>
</dbReference>
<protein>
    <recommendedName>
        <fullName evidence="9">Aspartokinase</fullName>
        <ecNumber evidence="9">2.7.2.4</ecNumber>
    </recommendedName>
</protein>
<organism evidence="12 13">
    <name type="scientific">Teretinema zuelzerae</name>
    <dbReference type="NCBI Taxonomy" id="156"/>
    <lineage>
        <taxon>Bacteria</taxon>
        <taxon>Pseudomonadati</taxon>
        <taxon>Spirochaetota</taxon>
        <taxon>Spirochaetia</taxon>
        <taxon>Spirochaetales</taxon>
        <taxon>Treponemataceae</taxon>
        <taxon>Teretinema</taxon>
    </lineage>
</organism>
<evidence type="ECO:0000313" key="13">
    <source>
        <dbReference type="Proteomes" id="UP001198163"/>
    </source>
</evidence>
<dbReference type="NCBIfam" id="TIGR00657">
    <property type="entry name" value="asp_kinases"/>
    <property type="match status" value="1"/>
</dbReference>
<accession>A0AAE3EJH4</accession>
<dbReference type="PANTHER" id="PTHR21499:SF59">
    <property type="entry name" value="ASPARTOKINASE"/>
    <property type="match status" value="1"/>
</dbReference>
<dbReference type="GO" id="GO:0009089">
    <property type="term" value="P:lysine biosynthetic process via diaminopimelate"/>
    <property type="evidence" value="ECO:0007669"/>
    <property type="project" value="InterPro"/>
</dbReference>
<dbReference type="GO" id="GO:0004072">
    <property type="term" value="F:aspartate kinase activity"/>
    <property type="evidence" value="ECO:0007669"/>
    <property type="project" value="UniProtKB-EC"/>
</dbReference>
<comment type="similarity">
    <text evidence="2 9">Belongs to the aspartokinase family.</text>
</comment>
<dbReference type="Proteomes" id="UP001198163">
    <property type="component" value="Unassembled WGS sequence"/>
</dbReference>
<evidence type="ECO:0000256" key="1">
    <source>
        <dbReference type="ARBA" id="ARBA00004766"/>
    </source>
</evidence>
<dbReference type="Pfam" id="PF00696">
    <property type="entry name" value="AA_kinase"/>
    <property type="match status" value="1"/>
</dbReference>
<dbReference type="InterPro" id="IPR001341">
    <property type="entry name" value="Asp_kinase"/>
</dbReference>
<dbReference type="InterPro" id="IPR005260">
    <property type="entry name" value="Asp_kin_monofn"/>
</dbReference>
<evidence type="ECO:0000256" key="6">
    <source>
        <dbReference type="ARBA" id="ARBA00022840"/>
    </source>
</evidence>